<name>A0A0J9CY30_SPHYA</name>
<reference evidence="2 3" key="1">
    <citation type="submission" date="2017-04" db="EMBL/GenBank/DDBJ databases">
        <title>Characterization, genome and methylation analysis of a phthalic acid esters degrading strain Sphingobium yanoikuyae SHJ.</title>
        <authorList>
            <person name="Feng L."/>
        </authorList>
    </citation>
    <scope>NUCLEOTIDE SEQUENCE [LARGE SCALE GENOMIC DNA]</scope>
    <source>
        <strain evidence="2 3">SHJ</strain>
    </source>
</reference>
<dbReference type="Proteomes" id="UP000037029">
    <property type="component" value="Chromosome"/>
</dbReference>
<dbReference type="AlphaFoldDB" id="A0A0J9CY30"/>
<accession>A0A0J9CY30</accession>
<evidence type="ECO:0000313" key="3">
    <source>
        <dbReference type="Proteomes" id="UP000037029"/>
    </source>
</evidence>
<proteinExistence type="predicted"/>
<gene>
    <name evidence="2" type="ORF">BV87_19860</name>
</gene>
<keyword evidence="1" id="KW-0472">Membrane</keyword>
<evidence type="ECO:0000256" key="1">
    <source>
        <dbReference type="SAM" id="Phobius"/>
    </source>
</evidence>
<keyword evidence="1" id="KW-1133">Transmembrane helix</keyword>
<keyword evidence="1" id="KW-0812">Transmembrane</keyword>
<organism evidence="2 3">
    <name type="scientific">Sphingobium yanoikuyae</name>
    <name type="common">Sphingomonas yanoikuyae</name>
    <dbReference type="NCBI Taxonomy" id="13690"/>
    <lineage>
        <taxon>Bacteria</taxon>
        <taxon>Pseudomonadati</taxon>
        <taxon>Pseudomonadota</taxon>
        <taxon>Alphaproteobacteria</taxon>
        <taxon>Sphingomonadales</taxon>
        <taxon>Sphingomonadaceae</taxon>
        <taxon>Sphingobium</taxon>
    </lineage>
</organism>
<feature type="transmembrane region" description="Helical" evidence="1">
    <location>
        <begin position="47"/>
        <end position="68"/>
    </location>
</feature>
<dbReference type="EMBL" id="CP020925">
    <property type="protein sequence ID" value="ATP20411.1"/>
    <property type="molecule type" value="Genomic_DNA"/>
</dbReference>
<protein>
    <submittedName>
        <fullName evidence="2">Uncharacterized protein</fullName>
    </submittedName>
</protein>
<dbReference type="RefSeq" id="WP_048938845.1">
    <property type="nucleotide sequence ID" value="NZ_CP020925.1"/>
</dbReference>
<evidence type="ECO:0000313" key="2">
    <source>
        <dbReference type="EMBL" id="ATP20411.1"/>
    </source>
</evidence>
<sequence>MTRERTTELSDEEWNALLERDRVEQEADPNNAMNSPLGLDEEARNNLTFVMVTAAFLVISLLVGGWYYL</sequence>